<gene>
    <name evidence="7" type="ORF">D5086_0000221620</name>
</gene>
<dbReference type="GO" id="GO:0009536">
    <property type="term" value="C:plastid"/>
    <property type="evidence" value="ECO:0007669"/>
    <property type="project" value="TreeGrafter"/>
</dbReference>
<evidence type="ECO:0000256" key="3">
    <source>
        <dbReference type="ARBA" id="ARBA00022989"/>
    </source>
</evidence>
<feature type="transmembrane region" description="Helical" evidence="6">
    <location>
        <begin position="163"/>
        <end position="190"/>
    </location>
</feature>
<comment type="caution">
    <text evidence="7">The sequence shown here is derived from an EMBL/GenBank/DDBJ whole genome shotgun (WGS) entry which is preliminary data.</text>
</comment>
<dbReference type="PANTHER" id="PTHR11662:SF424">
    <property type="entry name" value="ANION TRANSPORTER 4, CHLOROPLASTIC-RELATED"/>
    <property type="match status" value="1"/>
</dbReference>
<dbReference type="SUPFAM" id="SSF103473">
    <property type="entry name" value="MFS general substrate transporter"/>
    <property type="match status" value="1"/>
</dbReference>
<organism evidence="7">
    <name type="scientific">Populus alba</name>
    <name type="common">White poplar</name>
    <dbReference type="NCBI Taxonomy" id="43335"/>
    <lineage>
        <taxon>Eukaryota</taxon>
        <taxon>Viridiplantae</taxon>
        <taxon>Streptophyta</taxon>
        <taxon>Embryophyta</taxon>
        <taxon>Tracheophyta</taxon>
        <taxon>Spermatophyta</taxon>
        <taxon>Magnoliopsida</taxon>
        <taxon>eudicotyledons</taxon>
        <taxon>Gunneridae</taxon>
        <taxon>Pentapetalae</taxon>
        <taxon>rosids</taxon>
        <taxon>fabids</taxon>
        <taxon>Malpighiales</taxon>
        <taxon>Salicaceae</taxon>
        <taxon>Saliceae</taxon>
        <taxon>Populus</taxon>
    </lineage>
</organism>
<evidence type="ECO:0000256" key="2">
    <source>
        <dbReference type="ARBA" id="ARBA00022692"/>
    </source>
</evidence>
<comment type="subcellular location">
    <subcellularLocation>
        <location evidence="1">Membrane</location>
        <topology evidence="1">Multi-pass membrane protein</topology>
    </subcellularLocation>
</comment>
<dbReference type="GO" id="GO:0016020">
    <property type="term" value="C:membrane"/>
    <property type="evidence" value="ECO:0007669"/>
    <property type="project" value="UniProtKB-SubCell"/>
</dbReference>
<feature type="transmembrane region" description="Helical" evidence="6">
    <location>
        <begin position="42"/>
        <end position="61"/>
    </location>
</feature>
<sequence>MSLAHGWSRSFSGIVQSSFLRGYLITPVAVGTRVDYYGGEVVMGWGVALWSLATFLTPWAADTSLWALLATRAMLGIAEGVALPCVNNMIARWFPETERVRAVGIAMIYHVDLKHASWFSAVPWRVMGFMGYFGGTWSDLLTRSRISVNLNRKIMQEIARHDSGVLLGIILKTAGTLAAIVGTVGAGFFVELVGSFHGFLLLTSLLYFLSALFYNIFSTGESEF</sequence>
<dbReference type="InterPro" id="IPR011701">
    <property type="entry name" value="MFS"/>
</dbReference>
<dbReference type="EMBL" id="RCHU01000760">
    <property type="protein sequence ID" value="TKR91717.1"/>
    <property type="molecule type" value="Genomic_DNA"/>
</dbReference>
<evidence type="ECO:0000256" key="4">
    <source>
        <dbReference type="ARBA" id="ARBA00023136"/>
    </source>
</evidence>
<name>A0A4U5P5V4_POPAL</name>
<dbReference type="PANTHER" id="PTHR11662">
    <property type="entry name" value="SOLUTE CARRIER FAMILY 17"/>
    <property type="match status" value="1"/>
</dbReference>
<evidence type="ECO:0000256" key="5">
    <source>
        <dbReference type="ARBA" id="ARBA00024362"/>
    </source>
</evidence>
<keyword evidence="2 6" id="KW-0812">Transmembrane</keyword>
<proteinExistence type="inferred from homology"/>
<evidence type="ECO:0000256" key="1">
    <source>
        <dbReference type="ARBA" id="ARBA00004141"/>
    </source>
</evidence>
<reference evidence="7" key="1">
    <citation type="submission" date="2018-10" db="EMBL/GenBank/DDBJ databases">
        <title>Population genomic analysis revealed the cold adaptation of white poplar.</title>
        <authorList>
            <person name="Liu Y.-J."/>
        </authorList>
    </citation>
    <scope>NUCLEOTIDE SEQUENCE [LARGE SCALE GENOMIC DNA]</scope>
    <source>
        <strain evidence="7">PAL-ZL1</strain>
    </source>
</reference>
<keyword evidence="4 6" id="KW-0472">Membrane</keyword>
<comment type="similarity">
    <text evidence="5">Belongs to the major facilitator superfamily. Sodium/anion cotransporter (TC 2.A.1.14) family.</text>
</comment>
<keyword evidence="3 6" id="KW-1133">Transmembrane helix</keyword>
<dbReference type="STRING" id="43335.A0A4U5P5V4"/>
<dbReference type="Pfam" id="PF07690">
    <property type="entry name" value="MFS_1"/>
    <property type="match status" value="1"/>
</dbReference>
<dbReference type="InterPro" id="IPR036259">
    <property type="entry name" value="MFS_trans_sf"/>
</dbReference>
<protein>
    <submittedName>
        <fullName evidence="7">Putative Sialin</fullName>
    </submittedName>
</protein>
<accession>A0A4U5P5V4</accession>
<dbReference type="GO" id="GO:0005315">
    <property type="term" value="F:phosphate transmembrane transporter activity"/>
    <property type="evidence" value="ECO:0007669"/>
    <property type="project" value="TreeGrafter"/>
</dbReference>
<dbReference type="InterPro" id="IPR050382">
    <property type="entry name" value="MFS_Na/Anion_cotransporter"/>
</dbReference>
<dbReference type="Gene3D" id="1.20.1250.20">
    <property type="entry name" value="MFS general substrate transporter like domains"/>
    <property type="match status" value="1"/>
</dbReference>
<evidence type="ECO:0000313" key="7">
    <source>
        <dbReference type="EMBL" id="TKR91717.1"/>
    </source>
</evidence>
<dbReference type="AlphaFoldDB" id="A0A4U5P5V4"/>
<feature type="transmembrane region" description="Helical" evidence="6">
    <location>
        <begin position="196"/>
        <end position="217"/>
    </location>
</feature>
<evidence type="ECO:0000256" key="6">
    <source>
        <dbReference type="SAM" id="Phobius"/>
    </source>
</evidence>